<evidence type="ECO:0000313" key="3">
    <source>
        <dbReference type="Proteomes" id="UP000799118"/>
    </source>
</evidence>
<dbReference type="AlphaFoldDB" id="A0A6A4GGD7"/>
<sequence length="222" mass="24556">MPTTPTKTAQAKVGDTPTHARMSSIHPFTSTAEEYDPVFVVAANEMAGKYLGSVSTEDFLKYYLPESSEMPHMPKFHAESFASVAAQRLETDMYDFMISALQPFCQGIALLNTSAHEDPNSGVFLDRCVKPDISFYNKSNIPASGDSPTNVKKMLGFMEFKNSAIDEPFSTDGTIFERDTAAARDTRGQIAVYNTSIFASQFRTRVFSAFINQSKCRLMCAT</sequence>
<feature type="region of interest" description="Disordered" evidence="1">
    <location>
        <begin position="1"/>
        <end position="21"/>
    </location>
</feature>
<accession>A0A6A4GGD7</accession>
<dbReference type="EMBL" id="ML770100">
    <property type="protein sequence ID" value="KAE9384669.1"/>
    <property type="molecule type" value="Genomic_DNA"/>
</dbReference>
<evidence type="ECO:0008006" key="4">
    <source>
        <dbReference type="Google" id="ProtNLM"/>
    </source>
</evidence>
<proteinExistence type="predicted"/>
<dbReference type="OrthoDB" id="2739948at2759"/>
<organism evidence="2 3">
    <name type="scientific">Gymnopus androsaceus JB14</name>
    <dbReference type="NCBI Taxonomy" id="1447944"/>
    <lineage>
        <taxon>Eukaryota</taxon>
        <taxon>Fungi</taxon>
        <taxon>Dikarya</taxon>
        <taxon>Basidiomycota</taxon>
        <taxon>Agaricomycotina</taxon>
        <taxon>Agaricomycetes</taxon>
        <taxon>Agaricomycetidae</taxon>
        <taxon>Agaricales</taxon>
        <taxon>Marasmiineae</taxon>
        <taxon>Omphalotaceae</taxon>
        <taxon>Gymnopus</taxon>
    </lineage>
</organism>
<name>A0A6A4GGD7_9AGAR</name>
<reference evidence="2" key="1">
    <citation type="journal article" date="2019" name="Environ. Microbiol.">
        <title>Fungal ecological strategies reflected in gene transcription - a case study of two litter decomposers.</title>
        <authorList>
            <person name="Barbi F."/>
            <person name="Kohler A."/>
            <person name="Barry K."/>
            <person name="Baskaran P."/>
            <person name="Daum C."/>
            <person name="Fauchery L."/>
            <person name="Ihrmark K."/>
            <person name="Kuo A."/>
            <person name="LaButti K."/>
            <person name="Lipzen A."/>
            <person name="Morin E."/>
            <person name="Grigoriev I.V."/>
            <person name="Henrissat B."/>
            <person name="Lindahl B."/>
            <person name="Martin F."/>
        </authorList>
    </citation>
    <scope>NUCLEOTIDE SEQUENCE</scope>
    <source>
        <strain evidence="2">JB14</strain>
    </source>
</reference>
<gene>
    <name evidence="2" type="ORF">BT96DRAFT_637531</name>
</gene>
<feature type="non-terminal residue" evidence="2">
    <location>
        <position position="222"/>
    </location>
</feature>
<evidence type="ECO:0000313" key="2">
    <source>
        <dbReference type="EMBL" id="KAE9384669.1"/>
    </source>
</evidence>
<evidence type="ECO:0000256" key="1">
    <source>
        <dbReference type="SAM" id="MobiDB-lite"/>
    </source>
</evidence>
<protein>
    <recommendedName>
        <fullName evidence="4">Fungal-type protein kinase domain-containing protein</fullName>
    </recommendedName>
</protein>
<dbReference type="Proteomes" id="UP000799118">
    <property type="component" value="Unassembled WGS sequence"/>
</dbReference>
<keyword evidence="3" id="KW-1185">Reference proteome</keyword>